<keyword evidence="5" id="KW-1185">Reference proteome</keyword>
<evidence type="ECO:0000313" key="5">
    <source>
        <dbReference type="Proteomes" id="UP000568380"/>
    </source>
</evidence>
<evidence type="ECO:0000256" key="3">
    <source>
        <dbReference type="SAM" id="MobiDB-lite"/>
    </source>
</evidence>
<dbReference type="Pfam" id="PF00436">
    <property type="entry name" value="SSB"/>
    <property type="match status" value="1"/>
</dbReference>
<keyword evidence="1 2" id="KW-0238">DNA-binding</keyword>
<name>A0A7W8ADM3_9ACTN</name>
<evidence type="ECO:0000256" key="2">
    <source>
        <dbReference type="PROSITE-ProRule" id="PRU00252"/>
    </source>
</evidence>
<dbReference type="PROSITE" id="PS50935">
    <property type="entry name" value="SSB"/>
    <property type="match status" value="1"/>
</dbReference>
<dbReference type="Gene3D" id="2.40.50.140">
    <property type="entry name" value="Nucleic acid-binding proteins"/>
    <property type="match status" value="1"/>
</dbReference>
<dbReference type="InterPro" id="IPR012340">
    <property type="entry name" value="NA-bd_OB-fold"/>
</dbReference>
<feature type="region of interest" description="Disordered" evidence="3">
    <location>
        <begin position="1"/>
        <end position="28"/>
    </location>
</feature>
<proteinExistence type="predicted"/>
<dbReference type="AlphaFoldDB" id="A0A7W8ADM3"/>
<dbReference type="Proteomes" id="UP000568380">
    <property type="component" value="Unassembled WGS sequence"/>
</dbReference>
<dbReference type="InterPro" id="IPR000424">
    <property type="entry name" value="Primosome_PriB/ssb"/>
</dbReference>
<dbReference type="EMBL" id="JACHIN010000022">
    <property type="protein sequence ID" value="MBB5084247.1"/>
    <property type="molecule type" value="Genomic_DNA"/>
</dbReference>
<evidence type="ECO:0000256" key="1">
    <source>
        <dbReference type="ARBA" id="ARBA00023125"/>
    </source>
</evidence>
<accession>A0A7W8ADM3</accession>
<dbReference type="GO" id="GO:0003697">
    <property type="term" value="F:single-stranded DNA binding"/>
    <property type="evidence" value="ECO:0007669"/>
    <property type="project" value="InterPro"/>
</dbReference>
<organism evidence="4 5">
    <name type="scientific">Nonomuraea endophytica</name>
    <dbReference type="NCBI Taxonomy" id="714136"/>
    <lineage>
        <taxon>Bacteria</taxon>
        <taxon>Bacillati</taxon>
        <taxon>Actinomycetota</taxon>
        <taxon>Actinomycetes</taxon>
        <taxon>Streptosporangiales</taxon>
        <taxon>Streptosporangiaceae</taxon>
        <taxon>Nonomuraea</taxon>
    </lineage>
</organism>
<dbReference type="SUPFAM" id="SSF50249">
    <property type="entry name" value="Nucleic acid-binding proteins"/>
    <property type="match status" value="1"/>
</dbReference>
<sequence length="112" mass="12268">MDHNDVQLTGKLSGAPEHREMPSGDTQTAWRLVVRRPQPRPRAVVDTIRCVTYDPDVTAFVEGLASGDRMEVSGAIRCRIYGPPHAKVWRYVVEVASATRAPVPAAEAVVTC</sequence>
<protein>
    <submittedName>
        <fullName evidence="4">Single-strand DNA-binding protein</fullName>
    </submittedName>
</protein>
<gene>
    <name evidence="4" type="ORF">HNR40_009756</name>
</gene>
<evidence type="ECO:0000313" key="4">
    <source>
        <dbReference type="EMBL" id="MBB5084247.1"/>
    </source>
</evidence>
<comment type="caution">
    <text evidence="4">The sequence shown here is derived from an EMBL/GenBank/DDBJ whole genome shotgun (WGS) entry which is preliminary data.</text>
</comment>
<dbReference type="RefSeq" id="WP_184974024.1">
    <property type="nucleotide sequence ID" value="NZ_JACHIN010000022.1"/>
</dbReference>
<reference evidence="4 5" key="1">
    <citation type="submission" date="2020-08" db="EMBL/GenBank/DDBJ databases">
        <title>Genomic Encyclopedia of Type Strains, Phase IV (KMG-IV): sequencing the most valuable type-strain genomes for metagenomic binning, comparative biology and taxonomic classification.</title>
        <authorList>
            <person name="Goeker M."/>
        </authorList>
    </citation>
    <scope>NUCLEOTIDE SEQUENCE [LARGE SCALE GENOMIC DNA]</scope>
    <source>
        <strain evidence="4 5">DSM 45385</strain>
    </source>
</reference>